<keyword evidence="13 14" id="KW-0407">Ion channel</keyword>
<dbReference type="Ensembl" id="ENSAOWT00000012680.1">
    <property type="protein sequence ID" value="ENSAOWP00000011141.1"/>
    <property type="gene ID" value="ENSAOWG00000007669.1"/>
</dbReference>
<evidence type="ECO:0000256" key="13">
    <source>
        <dbReference type="ARBA" id="ARBA00023303"/>
    </source>
</evidence>
<keyword evidence="8 14" id="KW-0406">Ion transport</keyword>
<keyword evidence="9" id="KW-0472">Membrane</keyword>
<keyword evidence="17" id="KW-1185">Reference proteome</keyword>
<organism evidence="16 17">
    <name type="scientific">Apteryx owenii</name>
    <name type="common">Little spotted kiwi</name>
    <dbReference type="NCBI Taxonomy" id="8824"/>
    <lineage>
        <taxon>Eukaryota</taxon>
        <taxon>Metazoa</taxon>
        <taxon>Chordata</taxon>
        <taxon>Craniata</taxon>
        <taxon>Vertebrata</taxon>
        <taxon>Euteleostomi</taxon>
        <taxon>Archelosauria</taxon>
        <taxon>Archosauria</taxon>
        <taxon>Dinosauria</taxon>
        <taxon>Saurischia</taxon>
        <taxon>Theropoda</taxon>
        <taxon>Coelurosauria</taxon>
        <taxon>Aves</taxon>
        <taxon>Palaeognathae</taxon>
        <taxon>Apterygiformes</taxon>
        <taxon>Apterygidae</taxon>
        <taxon>Apteryx</taxon>
    </lineage>
</organism>
<keyword evidence="7" id="KW-0915">Sodium</keyword>
<keyword evidence="11" id="KW-0325">Glycoprotein</keyword>
<sequence length="212" mass="23622">AELREPGRVSQGGCGNRAACPSRAAGAGPRVPGSRLRHLLWSLAFLASVGLLAAGATNRARYLLSHPVHTRARVARAPQLRFPAVTLCNPNRARFLQLTKPDLYSLGQWLGLAWENRSLVPELLGVLREDRRRWLARLANYSRFLPPRRSERTMQSFFHRLGHQIEDMLVECHFQGERCGPQHFAPVSARLAGGREAGLAVGMRGASLRHRE</sequence>
<evidence type="ECO:0000256" key="6">
    <source>
        <dbReference type="ARBA" id="ARBA00022989"/>
    </source>
</evidence>
<evidence type="ECO:0000256" key="2">
    <source>
        <dbReference type="ARBA" id="ARBA00022448"/>
    </source>
</evidence>
<reference evidence="16" key="1">
    <citation type="submission" date="2025-08" db="UniProtKB">
        <authorList>
            <consortium name="Ensembl"/>
        </authorList>
    </citation>
    <scope>IDENTIFICATION</scope>
</reference>
<keyword evidence="5 14" id="KW-0812">Transmembrane</keyword>
<dbReference type="Gene3D" id="1.10.3590.10">
    <property type="entry name" value="acid-sensing ion channel 1 domain"/>
    <property type="match status" value="1"/>
</dbReference>
<dbReference type="AlphaFoldDB" id="A0A8B9PG78"/>
<evidence type="ECO:0000256" key="3">
    <source>
        <dbReference type="ARBA" id="ARBA00022461"/>
    </source>
</evidence>
<evidence type="ECO:0000256" key="12">
    <source>
        <dbReference type="ARBA" id="ARBA00023201"/>
    </source>
</evidence>
<evidence type="ECO:0000256" key="1">
    <source>
        <dbReference type="ARBA" id="ARBA00004651"/>
    </source>
</evidence>
<keyword evidence="6" id="KW-1133">Transmembrane helix</keyword>
<comment type="subcellular location">
    <subcellularLocation>
        <location evidence="1">Cell membrane</location>
        <topology evidence="1">Multi-pass membrane protein</topology>
    </subcellularLocation>
</comment>
<evidence type="ECO:0000256" key="7">
    <source>
        <dbReference type="ARBA" id="ARBA00023053"/>
    </source>
</evidence>
<reference evidence="16" key="2">
    <citation type="submission" date="2025-09" db="UniProtKB">
        <authorList>
            <consortium name="Ensembl"/>
        </authorList>
    </citation>
    <scope>IDENTIFICATION</scope>
</reference>
<evidence type="ECO:0000256" key="4">
    <source>
        <dbReference type="ARBA" id="ARBA00022475"/>
    </source>
</evidence>
<proteinExistence type="inferred from homology"/>
<comment type="similarity">
    <text evidence="14">Belongs to the amiloride-sensitive sodium channel (TC 1.A.6) family.</text>
</comment>
<evidence type="ECO:0000256" key="11">
    <source>
        <dbReference type="ARBA" id="ARBA00023180"/>
    </source>
</evidence>
<evidence type="ECO:0000256" key="15">
    <source>
        <dbReference type="SAM" id="MobiDB-lite"/>
    </source>
</evidence>
<evidence type="ECO:0000256" key="5">
    <source>
        <dbReference type="ARBA" id="ARBA00022692"/>
    </source>
</evidence>
<keyword evidence="3 14" id="KW-0894">Sodium channel</keyword>
<evidence type="ECO:0000256" key="8">
    <source>
        <dbReference type="ARBA" id="ARBA00023065"/>
    </source>
</evidence>
<feature type="region of interest" description="Disordered" evidence="15">
    <location>
        <begin position="1"/>
        <end position="29"/>
    </location>
</feature>
<dbReference type="PANTHER" id="PTHR11690:SF13">
    <property type="entry name" value="ACID-SENSING ION CHANNEL 4"/>
    <property type="match status" value="1"/>
</dbReference>
<name>A0A8B9PG78_APTOW</name>
<evidence type="ECO:0000256" key="14">
    <source>
        <dbReference type="RuleBase" id="RU000679"/>
    </source>
</evidence>
<dbReference type="Proteomes" id="UP000694424">
    <property type="component" value="Unplaced"/>
</dbReference>
<keyword evidence="4" id="KW-1003">Cell membrane</keyword>
<evidence type="ECO:0000256" key="10">
    <source>
        <dbReference type="ARBA" id="ARBA00023157"/>
    </source>
</evidence>
<evidence type="ECO:0000313" key="17">
    <source>
        <dbReference type="Proteomes" id="UP000694424"/>
    </source>
</evidence>
<dbReference type="GO" id="GO:0005886">
    <property type="term" value="C:plasma membrane"/>
    <property type="evidence" value="ECO:0007669"/>
    <property type="project" value="UniProtKB-SubCell"/>
</dbReference>
<dbReference type="InterPro" id="IPR001873">
    <property type="entry name" value="ENaC"/>
</dbReference>
<evidence type="ECO:0000256" key="9">
    <source>
        <dbReference type="ARBA" id="ARBA00023136"/>
    </source>
</evidence>
<dbReference type="GO" id="GO:0015280">
    <property type="term" value="F:ligand-gated sodium channel activity"/>
    <property type="evidence" value="ECO:0007669"/>
    <property type="project" value="TreeGrafter"/>
</dbReference>
<protein>
    <submittedName>
        <fullName evidence="16">Uncharacterized protein</fullName>
    </submittedName>
</protein>
<keyword evidence="2 14" id="KW-0813">Transport</keyword>
<keyword evidence="10" id="KW-1015">Disulfide bond</keyword>
<keyword evidence="12 14" id="KW-0739">Sodium transport</keyword>
<accession>A0A8B9PG78</accession>
<dbReference type="PANTHER" id="PTHR11690">
    <property type="entry name" value="AMILORIDE-SENSITIVE SODIUM CHANNEL-RELATED"/>
    <property type="match status" value="1"/>
</dbReference>
<dbReference type="Pfam" id="PF00858">
    <property type="entry name" value="ASC"/>
    <property type="match status" value="1"/>
</dbReference>
<evidence type="ECO:0000313" key="16">
    <source>
        <dbReference type="Ensembl" id="ENSAOWP00000011141.1"/>
    </source>
</evidence>